<accession>A0ABQ3IPJ5</accession>
<evidence type="ECO:0000256" key="1">
    <source>
        <dbReference type="SAM" id="Phobius"/>
    </source>
</evidence>
<sequence length="118" mass="13070">MSDSAARIRKLTRIIVVYPIGLIVISMVVNLVLGVEPLTVALPSVGVMAALVVANALLLLNHTWLMTWSELTRLHHGIYASPKEYAEANARKEDVPALGWRALERHHNAHRNATENTM</sequence>
<dbReference type="InterPro" id="IPR023352">
    <property type="entry name" value="MAPEG-like_dom_sf"/>
</dbReference>
<keyword evidence="3" id="KW-1185">Reference proteome</keyword>
<gene>
    <name evidence="2" type="ORF">GCM10016455_07290</name>
</gene>
<evidence type="ECO:0000313" key="2">
    <source>
        <dbReference type="EMBL" id="GHE89549.1"/>
    </source>
</evidence>
<dbReference type="RefSeq" id="WP_229836456.1">
    <property type="nucleotide sequence ID" value="NZ_BNCH01000001.1"/>
</dbReference>
<feature type="transmembrane region" description="Helical" evidence="1">
    <location>
        <begin position="40"/>
        <end position="60"/>
    </location>
</feature>
<comment type="caution">
    <text evidence="2">The sequence shown here is derived from an EMBL/GenBank/DDBJ whole genome shotgun (WGS) entry which is preliminary data.</text>
</comment>
<name>A0ABQ3IPJ5_9RHOB</name>
<dbReference type="SUPFAM" id="SSF161084">
    <property type="entry name" value="MAPEG domain-like"/>
    <property type="match status" value="1"/>
</dbReference>
<keyword evidence="1" id="KW-0472">Membrane</keyword>
<feature type="transmembrane region" description="Helical" evidence="1">
    <location>
        <begin position="12"/>
        <end position="34"/>
    </location>
</feature>
<evidence type="ECO:0000313" key="3">
    <source>
        <dbReference type="Proteomes" id="UP000609802"/>
    </source>
</evidence>
<keyword evidence="1" id="KW-1133">Transmembrane helix</keyword>
<dbReference type="Gene3D" id="1.20.120.550">
    <property type="entry name" value="Membrane associated eicosanoid/glutathione metabolism-like domain"/>
    <property type="match status" value="1"/>
</dbReference>
<keyword evidence="1" id="KW-0812">Transmembrane</keyword>
<dbReference type="EMBL" id="BNCH01000001">
    <property type="protein sequence ID" value="GHE89549.1"/>
    <property type="molecule type" value="Genomic_DNA"/>
</dbReference>
<organism evidence="2 3">
    <name type="scientific">Aliiroseovarius zhejiangensis</name>
    <dbReference type="NCBI Taxonomy" id="1632025"/>
    <lineage>
        <taxon>Bacteria</taxon>
        <taxon>Pseudomonadati</taxon>
        <taxon>Pseudomonadota</taxon>
        <taxon>Alphaproteobacteria</taxon>
        <taxon>Rhodobacterales</taxon>
        <taxon>Paracoccaceae</taxon>
        <taxon>Aliiroseovarius</taxon>
    </lineage>
</organism>
<proteinExistence type="predicted"/>
<protein>
    <submittedName>
        <fullName evidence="2">Uncharacterized protein</fullName>
    </submittedName>
</protein>
<reference evidence="3" key="1">
    <citation type="journal article" date="2019" name="Int. J. Syst. Evol. Microbiol.">
        <title>The Global Catalogue of Microorganisms (GCM) 10K type strain sequencing project: providing services to taxonomists for standard genome sequencing and annotation.</title>
        <authorList>
            <consortium name="The Broad Institute Genomics Platform"/>
            <consortium name="The Broad Institute Genome Sequencing Center for Infectious Disease"/>
            <person name="Wu L."/>
            <person name="Ma J."/>
        </authorList>
    </citation>
    <scope>NUCLEOTIDE SEQUENCE [LARGE SCALE GENOMIC DNA]</scope>
    <source>
        <strain evidence="3">KCTC 42443</strain>
    </source>
</reference>
<dbReference type="Proteomes" id="UP000609802">
    <property type="component" value="Unassembled WGS sequence"/>
</dbReference>